<dbReference type="Proteomes" id="UP000186817">
    <property type="component" value="Unassembled WGS sequence"/>
</dbReference>
<evidence type="ECO:0000313" key="3">
    <source>
        <dbReference type="Proteomes" id="UP000186817"/>
    </source>
</evidence>
<organism evidence="2 3">
    <name type="scientific">Symbiodinium microadriaticum</name>
    <name type="common">Dinoflagellate</name>
    <name type="synonym">Zooxanthella microadriatica</name>
    <dbReference type="NCBI Taxonomy" id="2951"/>
    <lineage>
        <taxon>Eukaryota</taxon>
        <taxon>Sar</taxon>
        <taxon>Alveolata</taxon>
        <taxon>Dinophyceae</taxon>
        <taxon>Suessiales</taxon>
        <taxon>Symbiodiniaceae</taxon>
        <taxon>Symbiodinium</taxon>
    </lineage>
</organism>
<sequence>MLGAVRNSPKDTPDVAEYLMQCVCSDQLNIQLKGVLCIKHIAMEDVTFQNYLLACPGALKILEDIAAPPIVPQARAIEPQEVRTVRDATKTALEAIRTPHSVEKSTAGASLKARCQGFGNYEPPPEEEPAKKNNIAGQAAEFVADSIGDMVDDFKEKGAVGALKDATVDALDLVLDGVDTIWGWVAGSKETDQPRICQPTNQPQMPGNFGAGGAQPTAGYSSAPPPAGFQAPAPAPKTSANHYAAAFGGGVVGANNPVMVGGMPGSQPAPQSYAAGPSVPTPTPAPAAEPPKPTPAPMVDLLSMEEPASAAKSAPAADLLGDLDAPASAPPAQASQNMLDL</sequence>
<feature type="region of interest" description="Disordered" evidence="1">
    <location>
        <begin position="262"/>
        <end position="341"/>
    </location>
</feature>
<gene>
    <name evidence="2" type="ORF">AK812_SmicGene1028</name>
</gene>
<reference evidence="2 3" key="1">
    <citation type="submission" date="2016-02" db="EMBL/GenBank/DDBJ databases">
        <title>Genome analysis of coral dinoflagellate symbionts highlights evolutionary adaptations to a symbiotic lifestyle.</title>
        <authorList>
            <person name="Aranda M."/>
            <person name="Li Y."/>
            <person name="Liew Y.J."/>
            <person name="Baumgarten S."/>
            <person name="Simakov O."/>
            <person name="Wilson M."/>
            <person name="Piel J."/>
            <person name="Ashoor H."/>
            <person name="Bougouffa S."/>
            <person name="Bajic V.B."/>
            <person name="Ryu T."/>
            <person name="Ravasi T."/>
            <person name="Bayer T."/>
            <person name="Micklem G."/>
            <person name="Kim H."/>
            <person name="Bhak J."/>
            <person name="Lajeunesse T.C."/>
            <person name="Voolstra C.R."/>
        </authorList>
    </citation>
    <scope>NUCLEOTIDE SEQUENCE [LARGE SCALE GENOMIC DNA]</scope>
    <source>
        <strain evidence="2 3">CCMP2467</strain>
    </source>
</reference>
<feature type="compositionally biased region" description="Pro residues" evidence="1">
    <location>
        <begin position="279"/>
        <end position="296"/>
    </location>
</feature>
<feature type="compositionally biased region" description="Low complexity" evidence="1">
    <location>
        <begin position="307"/>
        <end position="335"/>
    </location>
</feature>
<accession>A0A1Q9F586</accession>
<protein>
    <submittedName>
        <fullName evidence="2">Uncharacterized protein</fullName>
    </submittedName>
</protein>
<comment type="caution">
    <text evidence="2">The sequence shown here is derived from an EMBL/GenBank/DDBJ whole genome shotgun (WGS) entry which is preliminary data.</text>
</comment>
<dbReference type="EMBL" id="LSRX01000010">
    <property type="protein sequence ID" value="OLQ14848.1"/>
    <property type="molecule type" value="Genomic_DNA"/>
</dbReference>
<evidence type="ECO:0000313" key="2">
    <source>
        <dbReference type="EMBL" id="OLQ14848.1"/>
    </source>
</evidence>
<feature type="region of interest" description="Disordered" evidence="1">
    <location>
        <begin position="201"/>
        <end position="235"/>
    </location>
</feature>
<keyword evidence="3" id="KW-1185">Reference proteome</keyword>
<evidence type="ECO:0000256" key="1">
    <source>
        <dbReference type="SAM" id="MobiDB-lite"/>
    </source>
</evidence>
<dbReference type="OrthoDB" id="10390161at2759"/>
<proteinExistence type="predicted"/>
<name>A0A1Q9F586_SYMMI</name>
<dbReference type="AlphaFoldDB" id="A0A1Q9F586"/>